<dbReference type="GO" id="GO:0005524">
    <property type="term" value="F:ATP binding"/>
    <property type="evidence" value="ECO:0007669"/>
    <property type="project" value="UniProtKB-KW"/>
</dbReference>
<gene>
    <name evidence="6" type="ORF">EHS24_001061</name>
</gene>
<keyword evidence="5" id="KW-0460">Magnesium</keyword>
<name>A0A427YBS6_9TREE</name>
<comment type="pathway">
    <text evidence="5">Metabolic intermediate biosynthesis; acetyl-CoA biosynthesis; acetyl-CoA from acetate: step 1/2.</text>
</comment>
<organism evidence="6 7">
    <name type="scientific">Apiotrichum porosum</name>
    <dbReference type="NCBI Taxonomy" id="105984"/>
    <lineage>
        <taxon>Eukaryota</taxon>
        <taxon>Fungi</taxon>
        <taxon>Dikarya</taxon>
        <taxon>Basidiomycota</taxon>
        <taxon>Agaricomycotina</taxon>
        <taxon>Tremellomycetes</taxon>
        <taxon>Trichosporonales</taxon>
        <taxon>Trichosporonaceae</taxon>
        <taxon>Apiotrichum</taxon>
    </lineage>
</organism>
<feature type="binding site" evidence="5">
    <location>
        <begin position="225"/>
        <end position="229"/>
    </location>
    <ligand>
        <name>ATP</name>
        <dbReference type="ChEBI" id="CHEBI:30616"/>
    </ligand>
</feature>
<feature type="site" description="Transition state stabilizer" evidence="5">
    <location>
        <position position="258"/>
    </location>
</feature>
<comment type="cofactor">
    <cofactor evidence="5">
        <name>Mg(2+)</name>
        <dbReference type="ChEBI" id="CHEBI:18420"/>
    </cofactor>
</comment>
<dbReference type="AlphaFoldDB" id="A0A427YBS6"/>
<dbReference type="Pfam" id="PF00871">
    <property type="entry name" value="Acetate_kinase"/>
    <property type="match status" value="1"/>
</dbReference>
<comment type="catalytic activity">
    <reaction evidence="5">
        <text>acetate + ATP = acetyl phosphate + ADP</text>
        <dbReference type="Rhea" id="RHEA:11352"/>
        <dbReference type="ChEBI" id="CHEBI:22191"/>
        <dbReference type="ChEBI" id="CHEBI:30089"/>
        <dbReference type="ChEBI" id="CHEBI:30616"/>
        <dbReference type="ChEBI" id="CHEBI:456216"/>
        <dbReference type="EC" id="2.7.2.1"/>
    </reaction>
</comment>
<evidence type="ECO:0000313" key="7">
    <source>
        <dbReference type="Proteomes" id="UP000279236"/>
    </source>
</evidence>
<feature type="binding site" evidence="5">
    <location>
        <position position="14"/>
    </location>
    <ligand>
        <name>ATP</name>
        <dbReference type="ChEBI" id="CHEBI:30616"/>
    </ligand>
</feature>
<evidence type="ECO:0000256" key="1">
    <source>
        <dbReference type="ARBA" id="ARBA00022679"/>
    </source>
</evidence>
<sequence>MYLLALNCGSSSIKGKLFDLPPAATPADLDVPLNGAATIAVSNIGSKGDKVVIKVSWEAGRGQDVKEEGAEGSTVEHRDIFPILLKNLAGSGGVQGSEIKYITHRIVHGGLNKKPLIVTHEHEEALTEMDALSEFAPLHNHHAVLGVRACLEALPEHTSVLLFDTLFHQTLPRETYTYALPPPELATAIPLRKYGFHGLSYASIVRSLSANLGKPASDINVVVAHLGSGASACCILGGKSIDTTMGLTPLEGLVGGTRTGTIDPTAIFHHTKDPGGDAGLKDMHVTRAELVMNKKSGLTALAGTQNFGLITQRIADPSTCSPEEGAAAQLAYDVFVDRLMGFLAAYLSKLLYRVPLANVALAFSGGIGENSAQLRADVLARLGWLGAEVDAGKNAARAQDGEVVRTISTAGSKLRTYVVLTDEEAQCAHMAREALNI</sequence>
<dbReference type="PANTHER" id="PTHR21060:SF15">
    <property type="entry name" value="ACETATE KINASE-RELATED"/>
    <property type="match status" value="1"/>
</dbReference>
<dbReference type="HAMAP" id="MF_00020">
    <property type="entry name" value="Acetate_kinase"/>
    <property type="match status" value="1"/>
</dbReference>
<comment type="caution">
    <text evidence="6">The sequence shown here is derived from an EMBL/GenBank/DDBJ whole genome shotgun (WGS) entry which is preliminary data.</text>
</comment>
<keyword evidence="3 5" id="KW-0418">Kinase</keyword>
<keyword evidence="5" id="KW-0479">Metal-binding</keyword>
<keyword evidence="1 5" id="KW-0808">Transferase</keyword>
<evidence type="ECO:0000256" key="4">
    <source>
        <dbReference type="ARBA" id="ARBA00022840"/>
    </source>
</evidence>
<comment type="caution">
    <text evidence="5">Lacks conserved residue(s) required for the propagation of feature annotation.</text>
</comment>
<evidence type="ECO:0000313" key="6">
    <source>
        <dbReference type="EMBL" id="RSH88516.1"/>
    </source>
</evidence>
<dbReference type="GO" id="GO:0000287">
    <property type="term" value="F:magnesium ion binding"/>
    <property type="evidence" value="ECO:0007669"/>
    <property type="project" value="UniProtKB-UniRule"/>
</dbReference>
<dbReference type="OrthoDB" id="67445at2759"/>
<dbReference type="STRING" id="105984.A0A427YBS6"/>
<dbReference type="InterPro" id="IPR000890">
    <property type="entry name" value="Aliphatic_acid_kin_short-chain"/>
</dbReference>
<feature type="binding site" evidence="5">
    <location>
        <begin position="366"/>
        <end position="370"/>
    </location>
    <ligand>
        <name>ATP</name>
        <dbReference type="ChEBI" id="CHEBI:30616"/>
    </ligand>
</feature>
<dbReference type="InterPro" id="IPR004372">
    <property type="entry name" value="Ac/propionate_kinase"/>
</dbReference>
<proteinExistence type="inferred from homology"/>
<keyword evidence="4 5" id="KW-0067">ATP-binding</keyword>
<dbReference type="UniPathway" id="UPA00340">
    <property type="reaction ID" value="UER00458"/>
</dbReference>
<keyword evidence="2 5" id="KW-0547">Nucleotide-binding</keyword>
<feature type="active site" description="Proton donor/acceptor" evidence="5">
    <location>
        <position position="164"/>
    </location>
</feature>
<dbReference type="PRINTS" id="PR00471">
    <property type="entry name" value="ACETATEKNASE"/>
</dbReference>
<dbReference type="PROSITE" id="PS01076">
    <property type="entry name" value="ACETATE_KINASE_2"/>
    <property type="match status" value="1"/>
</dbReference>
<dbReference type="RefSeq" id="XP_028480724.1">
    <property type="nucleotide sequence ID" value="XM_028616867.1"/>
</dbReference>
<dbReference type="PROSITE" id="PS01075">
    <property type="entry name" value="ACETATE_KINASE_1"/>
    <property type="match status" value="1"/>
</dbReference>
<dbReference type="EC" id="2.7.2.1" evidence="5"/>
<accession>A0A427YBS6</accession>
<feature type="binding site" evidence="5">
    <location>
        <position position="105"/>
    </location>
    <ligand>
        <name>substrate</name>
    </ligand>
</feature>
<comment type="similarity">
    <text evidence="5">Belongs to the acetokinase family.</text>
</comment>
<dbReference type="InterPro" id="IPR023865">
    <property type="entry name" value="Aliphatic_acid_kinase_CS"/>
</dbReference>
<dbReference type="SUPFAM" id="SSF53067">
    <property type="entry name" value="Actin-like ATPase domain"/>
    <property type="match status" value="2"/>
</dbReference>
<dbReference type="Gene3D" id="3.30.420.40">
    <property type="match status" value="2"/>
</dbReference>
<protein>
    <recommendedName>
        <fullName evidence="5">Probable acetate kinase</fullName>
        <ecNumber evidence="5">2.7.2.1</ecNumber>
    </recommendedName>
    <alternativeName>
        <fullName evidence="5">Acetokinase</fullName>
    </alternativeName>
</protein>
<dbReference type="GO" id="GO:0008776">
    <property type="term" value="F:acetate kinase activity"/>
    <property type="evidence" value="ECO:0007669"/>
    <property type="project" value="UniProtKB-UniRule"/>
</dbReference>
<dbReference type="GeneID" id="39585604"/>
<feature type="binding site" evidence="5">
    <location>
        <position position="423"/>
    </location>
    <ligand>
        <name>Mg(2+)</name>
        <dbReference type="ChEBI" id="CHEBI:18420"/>
    </ligand>
</feature>
<dbReference type="GO" id="GO:0006085">
    <property type="term" value="P:acetyl-CoA biosynthetic process"/>
    <property type="evidence" value="ECO:0007669"/>
    <property type="project" value="UniProtKB-UniRule"/>
</dbReference>
<dbReference type="PANTHER" id="PTHR21060">
    <property type="entry name" value="ACETATE KINASE"/>
    <property type="match status" value="1"/>
</dbReference>
<reference evidence="6 7" key="1">
    <citation type="submission" date="2018-11" db="EMBL/GenBank/DDBJ databases">
        <title>Genome sequence of Apiotrichum porosum DSM 27194.</title>
        <authorList>
            <person name="Aliyu H."/>
            <person name="Gorte O."/>
            <person name="Ochsenreither K."/>
        </authorList>
    </citation>
    <scope>NUCLEOTIDE SEQUENCE [LARGE SCALE GENOMIC DNA]</scope>
    <source>
        <strain evidence="6 7">DSM 27194</strain>
    </source>
</reference>
<feature type="binding site" evidence="5">
    <location>
        <position position="7"/>
    </location>
    <ligand>
        <name>Mg(2+)</name>
        <dbReference type="ChEBI" id="CHEBI:18420"/>
    </ligand>
</feature>
<dbReference type="Proteomes" id="UP000279236">
    <property type="component" value="Unassembled WGS sequence"/>
</dbReference>
<dbReference type="PIRSF" id="PIRSF000722">
    <property type="entry name" value="Acetate_prop_kin"/>
    <property type="match status" value="1"/>
</dbReference>
<dbReference type="EMBL" id="RSCE01000001">
    <property type="protein sequence ID" value="RSH88516.1"/>
    <property type="molecule type" value="Genomic_DNA"/>
</dbReference>
<evidence type="ECO:0000256" key="2">
    <source>
        <dbReference type="ARBA" id="ARBA00022741"/>
    </source>
</evidence>
<dbReference type="InterPro" id="IPR043129">
    <property type="entry name" value="ATPase_NBD"/>
</dbReference>
<dbReference type="GO" id="GO:0006083">
    <property type="term" value="P:acetate metabolic process"/>
    <property type="evidence" value="ECO:0007669"/>
    <property type="project" value="TreeGrafter"/>
</dbReference>
<keyword evidence="7" id="KW-1185">Reference proteome</keyword>
<evidence type="ECO:0000256" key="3">
    <source>
        <dbReference type="ARBA" id="ARBA00022777"/>
    </source>
</evidence>
<evidence type="ECO:0000256" key="5">
    <source>
        <dbReference type="HAMAP-Rule" id="MF_03131"/>
    </source>
</evidence>
<feature type="site" description="Transition state stabilizer" evidence="5">
    <location>
        <position position="197"/>
    </location>
</feature>